<dbReference type="EMBL" id="CAJOBI010001539">
    <property type="protein sequence ID" value="CAF3886736.1"/>
    <property type="molecule type" value="Genomic_DNA"/>
</dbReference>
<evidence type="ECO:0000256" key="4">
    <source>
        <dbReference type="ARBA" id="ARBA00023015"/>
    </source>
</evidence>
<feature type="compositionally biased region" description="Polar residues" evidence="9">
    <location>
        <begin position="642"/>
        <end position="654"/>
    </location>
</feature>
<evidence type="ECO:0008006" key="14">
    <source>
        <dbReference type="Google" id="ProtNLM"/>
    </source>
</evidence>
<keyword evidence="2" id="KW-0677">Repeat</keyword>
<dbReference type="SUPFAM" id="SSF47370">
    <property type="entry name" value="Bromodomain"/>
    <property type="match status" value="1"/>
</dbReference>
<evidence type="ECO:0000259" key="10">
    <source>
        <dbReference type="PROSITE" id="PS50014"/>
    </source>
</evidence>
<organism evidence="12 13">
    <name type="scientific">Rotaria magnacalcarata</name>
    <dbReference type="NCBI Taxonomy" id="392030"/>
    <lineage>
        <taxon>Eukaryota</taxon>
        <taxon>Metazoa</taxon>
        <taxon>Spiralia</taxon>
        <taxon>Gnathifera</taxon>
        <taxon>Rotifera</taxon>
        <taxon>Eurotatoria</taxon>
        <taxon>Bdelloidea</taxon>
        <taxon>Philodinida</taxon>
        <taxon>Philodinidae</taxon>
        <taxon>Rotaria</taxon>
    </lineage>
</organism>
<keyword evidence="6" id="KW-0804">Transcription</keyword>
<evidence type="ECO:0000256" key="5">
    <source>
        <dbReference type="ARBA" id="ARBA00023117"/>
    </source>
</evidence>
<feature type="region of interest" description="Disordered" evidence="9">
    <location>
        <begin position="577"/>
        <end position="600"/>
    </location>
</feature>
<evidence type="ECO:0000256" key="7">
    <source>
        <dbReference type="ARBA" id="ARBA00023242"/>
    </source>
</evidence>
<dbReference type="PRINTS" id="PR00503">
    <property type="entry name" value="BROMODOMAIN"/>
</dbReference>
<evidence type="ECO:0000313" key="12">
    <source>
        <dbReference type="EMBL" id="CAF3886736.1"/>
    </source>
</evidence>
<dbReference type="PROSITE" id="PS50014">
    <property type="entry name" value="BROMODOMAIN_2"/>
    <property type="match status" value="1"/>
</dbReference>
<evidence type="ECO:0000256" key="2">
    <source>
        <dbReference type="ARBA" id="ARBA00022737"/>
    </source>
</evidence>
<keyword evidence="7" id="KW-0539">Nucleus</keyword>
<evidence type="ECO:0000256" key="1">
    <source>
        <dbReference type="ARBA" id="ARBA00004123"/>
    </source>
</evidence>
<name>A0A8S2L526_9BILA</name>
<dbReference type="GO" id="GO:0006368">
    <property type="term" value="P:transcription elongation by RNA polymerase II"/>
    <property type="evidence" value="ECO:0007669"/>
    <property type="project" value="TreeGrafter"/>
</dbReference>
<dbReference type="GO" id="GO:0006338">
    <property type="term" value="P:chromatin remodeling"/>
    <property type="evidence" value="ECO:0007669"/>
    <property type="project" value="InterPro"/>
</dbReference>
<dbReference type="SMART" id="SM00439">
    <property type="entry name" value="BAH"/>
    <property type="match status" value="1"/>
</dbReference>
<comment type="caution">
    <text evidence="12">The sequence shown here is derived from an EMBL/GenBank/DDBJ whole genome shotgun (WGS) entry which is preliminary data.</text>
</comment>
<feature type="domain" description="Bromo" evidence="10">
    <location>
        <begin position="300"/>
        <end position="366"/>
    </location>
</feature>
<evidence type="ECO:0000256" key="3">
    <source>
        <dbReference type="ARBA" id="ARBA00022853"/>
    </source>
</evidence>
<dbReference type="InterPro" id="IPR001487">
    <property type="entry name" value="Bromodomain"/>
</dbReference>
<dbReference type="PROSITE" id="PS51038">
    <property type="entry name" value="BAH"/>
    <property type="match status" value="1"/>
</dbReference>
<feature type="domain" description="BAH" evidence="11">
    <location>
        <begin position="422"/>
        <end position="549"/>
    </location>
</feature>
<dbReference type="AlphaFoldDB" id="A0A8S2L526"/>
<feature type="compositionally biased region" description="Basic residues" evidence="9">
    <location>
        <begin position="586"/>
        <end position="596"/>
    </location>
</feature>
<dbReference type="CDD" id="cd04369">
    <property type="entry name" value="Bromodomain"/>
    <property type="match status" value="1"/>
</dbReference>
<dbReference type="PANTHER" id="PTHR16062:SF22">
    <property type="entry name" value="HISTONE-LYSINE N-METHYLTRANSFERASE ASH1L"/>
    <property type="match status" value="1"/>
</dbReference>
<dbReference type="InterPro" id="IPR037382">
    <property type="entry name" value="Rsc/polybromo"/>
</dbReference>
<dbReference type="Gene3D" id="2.30.30.490">
    <property type="match status" value="1"/>
</dbReference>
<accession>A0A8S2L526</accession>
<dbReference type="GO" id="GO:0016586">
    <property type="term" value="C:RSC-type complex"/>
    <property type="evidence" value="ECO:0007669"/>
    <property type="project" value="InterPro"/>
</dbReference>
<evidence type="ECO:0000259" key="11">
    <source>
        <dbReference type="PROSITE" id="PS51038"/>
    </source>
</evidence>
<feature type="region of interest" description="Disordered" evidence="9">
    <location>
        <begin position="96"/>
        <end position="148"/>
    </location>
</feature>
<dbReference type="SMART" id="SM00297">
    <property type="entry name" value="BROMO"/>
    <property type="match status" value="1"/>
</dbReference>
<gene>
    <name evidence="12" type="ORF">SMN809_LOCUS5903</name>
</gene>
<dbReference type="Proteomes" id="UP000676336">
    <property type="component" value="Unassembled WGS sequence"/>
</dbReference>
<feature type="compositionally biased region" description="Polar residues" evidence="9">
    <location>
        <begin position="130"/>
        <end position="145"/>
    </location>
</feature>
<dbReference type="Pfam" id="PF00439">
    <property type="entry name" value="Bromodomain"/>
    <property type="match status" value="1"/>
</dbReference>
<evidence type="ECO:0000256" key="9">
    <source>
        <dbReference type="SAM" id="MobiDB-lite"/>
    </source>
</evidence>
<reference evidence="12" key="1">
    <citation type="submission" date="2021-02" db="EMBL/GenBank/DDBJ databases">
        <authorList>
            <person name="Nowell W R."/>
        </authorList>
    </citation>
    <scope>NUCLEOTIDE SEQUENCE</scope>
</reference>
<dbReference type="GO" id="GO:0003682">
    <property type="term" value="F:chromatin binding"/>
    <property type="evidence" value="ECO:0007669"/>
    <property type="project" value="InterPro"/>
</dbReference>
<dbReference type="PANTHER" id="PTHR16062">
    <property type="entry name" value="SWI/SNF-RELATED"/>
    <property type="match status" value="1"/>
</dbReference>
<feature type="compositionally biased region" description="Low complexity" evidence="9">
    <location>
        <begin position="111"/>
        <end position="124"/>
    </location>
</feature>
<feature type="region of interest" description="Disordered" evidence="9">
    <location>
        <begin position="642"/>
        <end position="668"/>
    </location>
</feature>
<comment type="subcellular location">
    <subcellularLocation>
        <location evidence="1">Nucleus</location>
    </subcellularLocation>
</comment>
<sequence>MIISDEDLLPEELPKQNFIKNGLRSNYYKTTTDIDVKSMSNKNRAVRRRQQLSGALPPFYKGIFESDDDKLGYIDYQLPFDIYWFSQQLQPKTIDIPLKPVKQSKKKKLNPPKQKPLQPSPSKKVIPKLSTDSPVESKPLTSNNTDQKEQKIIRINKDLIKIEALTEDEKQIISKSRIFLKRNIRRLKEKQELKDKNNRQHRQHIEEQPLPIFFAQNYHHPNLIKETNSSTENSSLSHKDLLNLFYNHIRRSHSYKSGQCSIELIDGTCYYAQLAQLNLILNEIFDLLLNYKCLYTDIYPSNALKKCPLKRSYPMYYEIILKPMDLTMIRNKLDNGEYFSYDFFEQDLLLLFKNAILWQHVSCVVITDTSQPYYCFECHPMCEQNPSLCSKTNVRIPLLQSSIQISHDNYPSYSTITRSDGFIIRINECYFIEKHEESSSLSQHDIFFIERLWIDDNNTELASGFYYLRSYETFHEANRKFFCNELFRFPAVNDSIEINSIVRPCYVLDTGTYCKGKPMCEYSSRILATDLFICEYRVDKLARIFTRLPKSKHAPCNMKSYCFDNYIEKLSIKRDYQPHQKESHNHHQPTPHRRSTTHSVKLTTKQFEEKSSRIDGIIEKIYCRFHHPNLIPNEAKFSPNQFLQQPTIDPNSNRISKRLRNKHPTSSSRIINKKRRTRSISSNEYLPLCTLDNTQSIISSLIDELIESIVI</sequence>
<keyword evidence="3" id="KW-0156">Chromatin regulator</keyword>
<protein>
    <recommendedName>
        <fullName evidence="14">Bromo domain-containing protein</fullName>
    </recommendedName>
</protein>
<dbReference type="InterPro" id="IPR036427">
    <property type="entry name" value="Bromodomain-like_sf"/>
</dbReference>
<evidence type="ECO:0000256" key="8">
    <source>
        <dbReference type="PROSITE-ProRule" id="PRU00035"/>
    </source>
</evidence>
<evidence type="ECO:0000313" key="13">
    <source>
        <dbReference type="Proteomes" id="UP000676336"/>
    </source>
</evidence>
<keyword evidence="5 8" id="KW-0103">Bromodomain</keyword>
<dbReference type="InterPro" id="IPR043151">
    <property type="entry name" value="BAH_sf"/>
</dbReference>
<evidence type="ECO:0000256" key="6">
    <source>
        <dbReference type="ARBA" id="ARBA00023163"/>
    </source>
</evidence>
<dbReference type="InterPro" id="IPR001025">
    <property type="entry name" value="BAH_dom"/>
</dbReference>
<keyword evidence="4" id="KW-0805">Transcription regulation</keyword>
<proteinExistence type="predicted"/>
<dbReference type="Gene3D" id="1.20.920.10">
    <property type="entry name" value="Bromodomain-like"/>
    <property type="match status" value="1"/>
</dbReference>